<name>A0A512J748_9HYPH</name>
<evidence type="ECO:0000256" key="1">
    <source>
        <dbReference type="SAM" id="MobiDB-lite"/>
    </source>
</evidence>
<evidence type="ECO:0000313" key="3">
    <source>
        <dbReference type="Proteomes" id="UP000321960"/>
    </source>
</evidence>
<dbReference type="AlphaFoldDB" id="A0A512J748"/>
<organism evidence="2 3">
    <name type="scientific">Methylobacterium oxalidis</name>
    <dbReference type="NCBI Taxonomy" id="944322"/>
    <lineage>
        <taxon>Bacteria</taxon>
        <taxon>Pseudomonadati</taxon>
        <taxon>Pseudomonadota</taxon>
        <taxon>Alphaproteobacteria</taxon>
        <taxon>Hyphomicrobiales</taxon>
        <taxon>Methylobacteriaceae</taxon>
        <taxon>Methylobacterium</taxon>
    </lineage>
</organism>
<protein>
    <submittedName>
        <fullName evidence="2">Uncharacterized protein</fullName>
    </submittedName>
</protein>
<proteinExistence type="predicted"/>
<sequence>MKKKTVTPNTPGITDCSPEWEAMTRRMLTARRPSRPAIRPGAAAPDRAPCRAASGGLVVSLVWGGARIWGQGSKIAGSAR</sequence>
<evidence type="ECO:0000313" key="2">
    <source>
        <dbReference type="EMBL" id="GEP05794.1"/>
    </source>
</evidence>
<feature type="compositionally biased region" description="Low complexity" evidence="1">
    <location>
        <begin position="35"/>
        <end position="49"/>
    </location>
</feature>
<feature type="region of interest" description="Disordered" evidence="1">
    <location>
        <begin position="30"/>
        <end position="49"/>
    </location>
</feature>
<comment type="caution">
    <text evidence="2">The sequence shown here is derived from an EMBL/GenBank/DDBJ whole genome shotgun (WGS) entry which is preliminary data.</text>
</comment>
<dbReference type="EMBL" id="BJZU01000079">
    <property type="protein sequence ID" value="GEP05794.1"/>
    <property type="molecule type" value="Genomic_DNA"/>
</dbReference>
<dbReference type="Proteomes" id="UP000321960">
    <property type="component" value="Unassembled WGS sequence"/>
</dbReference>
<accession>A0A512J748</accession>
<reference evidence="2 3" key="1">
    <citation type="submission" date="2019-07" db="EMBL/GenBank/DDBJ databases">
        <title>Whole genome shotgun sequence of Methylobacterium oxalidis NBRC 107715.</title>
        <authorList>
            <person name="Hosoyama A."/>
            <person name="Uohara A."/>
            <person name="Ohji S."/>
            <person name="Ichikawa N."/>
        </authorList>
    </citation>
    <scope>NUCLEOTIDE SEQUENCE [LARGE SCALE GENOMIC DNA]</scope>
    <source>
        <strain evidence="2 3">NBRC 107715</strain>
    </source>
</reference>
<gene>
    <name evidence="2" type="ORF">MOX02_38320</name>
</gene>